<gene>
    <name evidence="2" type="ORF">S06H3_39901</name>
</gene>
<sequence length="36" mass="3985">LSMDMEVSEHYTSTPGFWGNYSTGLVFGILFLALTV</sequence>
<protein>
    <submittedName>
        <fullName evidence="2">Uncharacterized protein</fullName>
    </submittedName>
</protein>
<dbReference type="AlphaFoldDB" id="X1NS29"/>
<feature type="transmembrane region" description="Helical" evidence="1">
    <location>
        <begin position="16"/>
        <end position="34"/>
    </location>
</feature>
<reference evidence="2" key="1">
    <citation type="journal article" date="2014" name="Front. Microbiol.">
        <title>High frequency of phylogenetically diverse reductive dehalogenase-homologous genes in deep subseafloor sedimentary metagenomes.</title>
        <authorList>
            <person name="Kawai M."/>
            <person name="Futagami T."/>
            <person name="Toyoda A."/>
            <person name="Takaki Y."/>
            <person name="Nishi S."/>
            <person name="Hori S."/>
            <person name="Arai W."/>
            <person name="Tsubouchi T."/>
            <person name="Morono Y."/>
            <person name="Uchiyama I."/>
            <person name="Ito T."/>
            <person name="Fujiyama A."/>
            <person name="Inagaki F."/>
            <person name="Takami H."/>
        </authorList>
    </citation>
    <scope>NUCLEOTIDE SEQUENCE</scope>
    <source>
        <strain evidence="2">Expedition CK06-06</strain>
    </source>
</reference>
<comment type="caution">
    <text evidence="2">The sequence shown here is derived from an EMBL/GenBank/DDBJ whole genome shotgun (WGS) entry which is preliminary data.</text>
</comment>
<evidence type="ECO:0000313" key="2">
    <source>
        <dbReference type="EMBL" id="GAI46408.1"/>
    </source>
</evidence>
<dbReference type="EMBL" id="BARV01024443">
    <property type="protein sequence ID" value="GAI46408.1"/>
    <property type="molecule type" value="Genomic_DNA"/>
</dbReference>
<organism evidence="2">
    <name type="scientific">marine sediment metagenome</name>
    <dbReference type="NCBI Taxonomy" id="412755"/>
    <lineage>
        <taxon>unclassified sequences</taxon>
        <taxon>metagenomes</taxon>
        <taxon>ecological metagenomes</taxon>
    </lineage>
</organism>
<keyword evidence="1" id="KW-0472">Membrane</keyword>
<accession>X1NS29</accession>
<keyword evidence="1" id="KW-1133">Transmembrane helix</keyword>
<evidence type="ECO:0000256" key="1">
    <source>
        <dbReference type="SAM" id="Phobius"/>
    </source>
</evidence>
<feature type="non-terminal residue" evidence="2">
    <location>
        <position position="1"/>
    </location>
</feature>
<name>X1NS29_9ZZZZ</name>
<keyword evidence="1" id="KW-0812">Transmembrane</keyword>
<proteinExistence type="predicted"/>